<organism evidence="5 6">
    <name type="scientific">Pontivivens ytuae</name>
    <dbReference type="NCBI Taxonomy" id="2789856"/>
    <lineage>
        <taxon>Bacteria</taxon>
        <taxon>Pseudomonadati</taxon>
        <taxon>Pseudomonadota</taxon>
        <taxon>Alphaproteobacteria</taxon>
        <taxon>Rhodobacterales</taxon>
        <taxon>Paracoccaceae</taxon>
        <taxon>Pontivivens</taxon>
    </lineage>
</organism>
<dbReference type="PROSITE" id="PS00893">
    <property type="entry name" value="NUDIX_BOX"/>
    <property type="match status" value="1"/>
</dbReference>
<dbReference type="InterPro" id="IPR020476">
    <property type="entry name" value="Nudix_hydrolase"/>
</dbReference>
<comment type="cofactor">
    <cofactor evidence="1">
        <name>Mg(2+)</name>
        <dbReference type="ChEBI" id="CHEBI:18420"/>
    </cofactor>
</comment>
<dbReference type="EMBL" id="CP064942">
    <property type="protein sequence ID" value="QPH52629.1"/>
    <property type="molecule type" value="Genomic_DNA"/>
</dbReference>
<dbReference type="PANTHER" id="PTHR43046:SF14">
    <property type="entry name" value="MUTT_NUDIX FAMILY PROTEIN"/>
    <property type="match status" value="1"/>
</dbReference>
<keyword evidence="6" id="KW-1185">Reference proteome</keyword>
<dbReference type="Gene3D" id="3.90.79.10">
    <property type="entry name" value="Nucleoside Triphosphate Pyrophosphohydrolase"/>
    <property type="match status" value="1"/>
</dbReference>
<dbReference type="RefSeq" id="WP_196101840.1">
    <property type="nucleotide sequence ID" value="NZ_CP064942.1"/>
</dbReference>
<feature type="domain" description="Nudix hydrolase" evidence="4">
    <location>
        <begin position="11"/>
        <end position="142"/>
    </location>
</feature>
<name>A0A7S9LP37_9RHOB</name>
<gene>
    <name evidence="5" type="ORF">I0K15_12485</name>
</gene>
<dbReference type="InterPro" id="IPR015797">
    <property type="entry name" value="NUDIX_hydrolase-like_dom_sf"/>
</dbReference>
<evidence type="ECO:0000256" key="2">
    <source>
        <dbReference type="ARBA" id="ARBA00022801"/>
    </source>
</evidence>
<evidence type="ECO:0000256" key="1">
    <source>
        <dbReference type="ARBA" id="ARBA00001946"/>
    </source>
</evidence>
<dbReference type="GO" id="GO:0016787">
    <property type="term" value="F:hydrolase activity"/>
    <property type="evidence" value="ECO:0007669"/>
    <property type="project" value="UniProtKB-KW"/>
</dbReference>
<dbReference type="InterPro" id="IPR000086">
    <property type="entry name" value="NUDIX_hydrolase_dom"/>
</dbReference>
<dbReference type="PANTHER" id="PTHR43046">
    <property type="entry name" value="GDP-MANNOSE MANNOSYL HYDROLASE"/>
    <property type="match status" value="1"/>
</dbReference>
<dbReference type="PRINTS" id="PR00502">
    <property type="entry name" value="NUDIXFAMILY"/>
</dbReference>
<proteinExistence type="inferred from homology"/>
<dbReference type="Pfam" id="PF00293">
    <property type="entry name" value="NUDIX"/>
    <property type="match status" value="1"/>
</dbReference>
<dbReference type="KEGG" id="poz:I0K15_12485"/>
<sequence length="159" mass="18140">MLSADAHIGRRSFHGTKLVLFAGERVVLLRRDRKAWIPWPDRWDFPGGQREPGESPVECVLRELEEETGLRLPVGRLERARRVRGRWGHVWVFMARIGPREVARLRLGDEGQCIVLMSPGRLVRDARRISYQRRQMASLGLLRAGRGGTTVLQRRGVGG</sequence>
<accession>A0A7S9LP37</accession>
<evidence type="ECO:0000259" key="4">
    <source>
        <dbReference type="PROSITE" id="PS51462"/>
    </source>
</evidence>
<dbReference type="PROSITE" id="PS51462">
    <property type="entry name" value="NUDIX"/>
    <property type="match status" value="1"/>
</dbReference>
<dbReference type="SUPFAM" id="SSF55811">
    <property type="entry name" value="Nudix"/>
    <property type="match status" value="1"/>
</dbReference>
<protein>
    <submittedName>
        <fullName evidence="5">NUDIX domain-containing protein</fullName>
    </submittedName>
</protein>
<dbReference type="InterPro" id="IPR020084">
    <property type="entry name" value="NUDIX_hydrolase_CS"/>
</dbReference>
<comment type="similarity">
    <text evidence="3">Belongs to the Nudix hydrolase family.</text>
</comment>
<dbReference type="Proteomes" id="UP000594800">
    <property type="component" value="Chromosome"/>
</dbReference>
<reference evidence="5 6" key="1">
    <citation type="submission" date="2020-11" db="EMBL/GenBank/DDBJ databases">
        <title>Description of Pontivivens ytuae sp. nov. isolated from deep sea sediment of Mariana Trench.</title>
        <authorList>
            <person name="Wang Z."/>
            <person name="Sun Q.-L."/>
            <person name="Xu X.-D."/>
            <person name="Tang Y.-Z."/>
            <person name="Zhang J."/>
        </authorList>
    </citation>
    <scope>NUCLEOTIDE SEQUENCE [LARGE SCALE GENOMIC DNA]</scope>
    <source>
        <strain evidence="5 6">MT2928</strain>
    </source>
</reference>
<dbReference type="AlphaFoldDB" id="A0A7S9LP37"/>
<evidence type="ECO:0000313" key="5">
    <source>
        <dbReference type="EMBL" id="QPH52629.1"/>
    </source>
</evidence>
<keyword evidence="2 3" id="KW-0378">Hydrolase</keyword>
<evidence type="ECO:0000256" key="3">
    <source>
        <dbReference type="RuleBase" id="RU003476"/>
    </source>
</evidence>
<evidence type="ECO:0000313" key="6">
    <source>
        <dbReference type="Proteomes" id="UP000594800"/>
    </source>
</evidence>